<comment type="caution">
    <text evidence="2">The sequence shown here is derived from an EMBL/GenBank/DDBJ whole genome shotgun (WGS) entry which is preliminary data.</text>
</comment>
<dbReference type="SUPFAM" id="SSF81901">
    <property type="entry name" value="HCP-like"/>
    <property type="match status" value="2"/>
</dbReference>
<dbReference type="OrthoDB" id="202041at2759"/>
<name>K0S3Z8_THAOC</name>
<feature type="compositionally biased region" description="Basic and acidic residues" evidence="1">
    <location>
        <begin position="96"/>
        <end position="107"/>
    </location>
</feature>
<dbReference type="EMBL" id="AGNL01037446">
    <property type="protein sequence ID" value="EJK53607.1"/>
    <property type="molecule type" value="Genomic_DNA"/>
</dbReference>
<feature type="region of interest" description="Disordered" evidence="1">
    <location>
        <begin position="131"/>
        <end position="152"/>
    </location>
</feature>
<keyword evidence="3" id="KW-1185">Reference proteome</keyword>
<gene>
    <name evidence="2" type="ORF">THAOC_26923</name>
</gene>
<dbReference type="Proteomes" id="UP000266841">
    <property type="component" value="Unassembled WGS sequence"/>
</dbReference>
<dbReference type="eggNOG" id="ENOG502SP1K">
    <property type="taxonomic scope" value="Eukaryota"/>
</dbReference>
<protein>
    <submittedName>
        <fullName evidence="2">Uncharacterized protein</fullName>
    </submittedName>
</protein>
<accession>K0S3Z8</accession>
<proteinExistence type="predicted"/>
<evidence type="ECO:0000313" key="3">
    <source>
        <dbReference type="Proteomes" id="UP000266841"/>
    </source>
</evidence>
<dbReference type="PANTHER" id="PTHR11102:SF160">
    <property type="entry name" value="ERAD-ASSOCIATED E3 UBIQUITIN-PROTEIN LIGASE COMPONENT HRD3"/>
    <property type="match status" value="1"/>
</dbReference>
<dbReference type="Gene3D" id="1.25.40.10">
    <property type="entry name" value="Tetratricopeptide repeat domain"/>
    <property type="match status" value="2"/>
</dbReference>
<feature type="region of interest" description="Disordered" evidence="1">
    <location>
        <begin position="79"/>
        <end position="107"/>
    </location>
</feature>
<dbReference type="OMA" id="SHGHEAM"/>
<organism evidence="2 3">
    <name type="scientific">Thalassiosira oceanica</name>
    <name type="common">Marine diatom</name>
    <dbReference type="NCBI Taxonomy" id="159749"/>
    <lineage>
        <taxon>Eukaryota</taxon>
        <taxon>Sar</taxon>
        <taxon>Stramenopiles</taxon>
        <taxon>Ochrophyta</taxon>
        <taxon>Bacillariophyta</taxon>
        <taxon>Coscinodiscophyceae</taxon>
        <taxon>Thalassiosirophycidae</taxon>
        <taxon>Thalassiosirales</taxon>
        <taxon>Thalassiosiraceae</taxon>
        <taxon>Thalassiosira</taxon>
    </lineage>
</organism>
<dbReference type="InterPro" id="IPR050767">
    <property type="entry name" value="Sel1_AlgK"/>
</dbReference>
<sequence length="501" mass="55062">MALSTSIHLHWGHMFSAAGRSVVVGGGVFTVRCFRKRFSTGASAIEMYGLAMEALRKASDARRDEEDRRQKEQIEAIERQREKSMRRTGNGHRLQRPRDETAQPKDRAAGIAMVKKIVQQTRHPGYVEVEEHTKTRKSSDVDETIPPSDSQSEDAWLAIARERMEEAALRQGHPLALVRLGNLALEKMSTGESSESKAKPLVDLEKCSKWEEDSPLDLSVLVNLLHGKDSGSRDVALYMYENAGERGSAEGWFNLGHLLWEAPDGKERSLTAFHRAMDLGDPDATYFLAAQYLASDEVGGEEGETLSATFHRSSRPSEVDGISLPSFAECHDELRQYGYRLLHQAANRHNHGPALHHLALLHYQHNDDEAEFARLLAAACRSGNAESLFVRGHSHYTGADGHPLDPAAALDDFLGAAGGGHADAMVSAGAILHGGVREKDGTVVVARDQPRAFQLYQEAGEAGSKEGWRNVVSCYASGEGVPKCVQTAKYIAKTMLGFEDR</sequence>
<feature type="compositionally biased region" description="Basic and acidic residues" evidence="1">
    <location>
        <begin position="131"/>
        <end position="140"/>
    </location>
</feature>
<evidence type="ECO:0000256" key="1">
    <source>
        <dbReference type="SAM" id="MobiDB-lite"/>
    </source>
</evidence>
<dbReference type="InterPro" id="IPR011990">
    <property type="entry name" value="TPR-like_helical_dom_sf"/>
</dbReference>
<dbReference type="AlphaFoldDB" id="K0S3Z8"/>
<feature type="compositionally biased region" description="Basic residues" evidence="1">
    <location>
        <begin position="86"/>
        <end position="95"/>
    </location>
</feature>
<evidence type="ECO:0000313" key="2">
    <source>
        <dbReference type="EMBL" id="EJK53607.1"/>
    </source>
</evidence>
<dbReference type="PANTHER" id="PTHR11102">
    <property type="entry name" value="SEL-1-LIKE PROTEIN"/>
    <property type="match status" value="1"/>
</dbReference>
<reference evidence="2 3" key="1">
    <citation type="journal article" date="2012" name="Genome Biol.">
        <title>Genome and low-iron response of an oceanic diatom adapted to chronic iron limitation.</title>
        <authorList>
            <person name="Lommer M."/>
            <person name="Specht M."/>
            <person name="Roy A.S."/>
            <person name="Kraemer L."/>
            <person name="Andreson R."/>
            <person name="Gutowska M.A."/>
            <person name="Wolf J."/>
            <person name="Bergner S.V."/>
            <person name="Schilhabel M.B."/>
            <person name="Klostermeier U.C."/>
            <person name="Beiko R.G."/>
            <person name="Rosenstiel P."/>
            <person name="Hippler M."/>
            <person name="Laroche J."/>
        </authorList>
    </citation>
    <scope>NUCLEOTIDE SEQUENCE [LARGE SCALE GENOMIC DNA]</scope>
    <source>
        <strain evidence="2 3">CCMP1005</strain>
    </source>
</reference>